<organism evidence="1 2">
    <name type="scientific">Dreissena polymorpha</name>
    <name type="common">Zebra mussel</name>
    <name type="synonym">Mytilus polymorpha</name>
    <dbReference type="NCBI Taxonomy" id="45954"/>
    <lineage>
        <taxon>Eukaryota</taxon>
        <taxon>Metazoa</taxon>
        <taxon>Spiralia</taxon>
        <taxon>Lophotrochozoa</taxon>
        <taxon>Mollusca</taxon>
        <taxon>Bivalvia</taxon>
        <taxon>Autobranchia</taxon>
        <taxon>Heteroconchia</taxon>
        <taxon>Euheterodonta</taxon>
        <taxon>Imparidentia</taxon>
        <taxon>Neoheterodontei</taxon>
        <taxon>Myida</taxon>
        <taxon>Dreissenoidea</taxon>
        <taxon>Dreissenidae</taxon>
        <taxon>Dreissena</taxon>
    </lineage>
</organism>
<proteinExistence type="predicted"/>
<evidence type="ECO:0000313" key="1">
    <source>
        <dbReference type="EMBL" id="KAH3803467.1"/>
    </source>
</evidence>
<accession>A0A9D4JD32</accession>
<comment type="caution">
    <text evidence="1">The sequence shown here is derived from an EMBL/GenBank/DDBJ whole genome shotgun (WGS) entry which is preliminary data.</text>
</comment>
<evidence type="ECO:0000313" key="2">
    <source>
        <dbReference type="Proteomes" id="UP000828390"/>
    </source>
</evidence>
<name>A0A9D4JD32_DREPO</name>
<protein>
    <submittedName>
        <fullName evidence="1">Uncharacterized protein</fullName>
    </submittedName>
</protein>
<reference evidence="1" key="1">
    <citation type="journal article" date="2019" name="bioRxiv">
        <title>The Genome of the Zebra Mussel, Dreissena polymorpha: A Resource for Invasive Species Research.</title>
        <authorList>
            <person name="McCartney M.A."/>
            <person name="Auch B."/>
            <person name="Kono T."/>
            <person name="Mallez S."/>
            <person name="Zhang Y."/>
            <person name="Obille A."/>
            <person name="Becker A."/>
            <person name="Abrahante J.E."/>
            <person name="Garbe J."/>
            <person name="Badalamenti J.P."/>
            <person name="Herman A."/>
            <person name="Mangelson H."/>
            <person name="Liachko I."/>
            <person name="Sullivan S."/>
            <person name="Sone E.D."/>
            <person name="Koren S."/>
            <person name="Silverstein K.A.T."/>
            <person name="Beckman K.B."/>
            <person name="Gohl D.M."/>
        </authorList>
    </citation>
    <scope>NUCLEOTIDE SEQUENCE</scope>
    <source>
        <strain evidence="1">Duluth1</strain>
        <tissue evidence="1">Whole animal</tissue>
    </source>
</reference>
<dbReference type="AlphaFoldDB" id="A0A9D4JD32"/>
<keyword evidence="2" id="KW-1185">Reference proteome</keyword>
<reference evidence="1" key="2">
    <citation type="submission" date="2020-11" db="EMBL/GenBank/DDBJ databases">
        <authorList>
            <person name="McCartney M.A."/>
            <person name="Auch B."/>
            <person name="Kono T."/>
            <person name="Mallez S."/>
            <person name="Becker A."/>
            <person name="Gohl D.M."/>
            <person name="Silverstein K.A.T."/>
            <person name="Koren S."/>
            <person name="Bechman K.B."/>
            <person name="Herman A."/>
            <person name="Abrahante J.E."/>
            <person name="Garbe J."/>
        </authorList>
    </citation>
    <scope>NUCLEOTIDE SEQUENCE</scope>
    <source>
        <strain evidence="1">Duluth1</strain>
        <tissue evidence="1">Whole animal</tissue>
    </source>
</reference>
<dbReference type="EMBL" id="JAIWYP010000006">
    <property type="protein sequence ID" value="KAH3803467.1"/>
    <property type="molecule type" value="Genomic_DNA"/>
</dbReference>
<gene>
    <name evidence="1" type="ORF">DPMN_131728</name>
</gene>
<dbReference type="Proteomes" id="UP000828390">
    <property type="component" value="Unassembled WGS sequence"/>
</dbReference>
<sequence>MRFWSSPKHDFLKPCRDRALHDGKQKREIETPRWTRAKRVLTIICTFCAVSHGRYGS</sequence>